<keyword evidence="12" id="KW-0106">Calcium</keyword>
<reference evidence="17" key="1">
    <citation type="submission" date="2022-06" db="EMBL/GenBank/DDBJ databases">
        <authorList>
            <consortium name="SYNGENTA / RWTH Aachen University"/>
        </authorList>
    </citation>
    <scope>NUCLEOTIDE SEQUENCE</scope>
</reference>
<dbReference type="GO" id="GO:0005509">
    <property type="term" value="F:calcium ion binding"/>
    <property type="evidence" value="ECO:0007669"/>
    <property type="project" value="InterPro"/>
</dbReference>
<dbReference type="Gene3D" id="1.50.10.10">
    <property type="match status" value="1"/>
</dbReference>
<sequence length="642" mass="72504">MMKKFNLALVSWIFILPLLGFGTQDSQIFKSSTSALKIQADHFKSVPDAAARARTIRQTFKNGFNSYKNMLGVTTRVIGALTLNGSDSRNGWGATIVDSLTTLQLMGLVEEFSEALDHIKKIDFSNTTSEVSLFESTIRYIGGMISAYEASARSQRILLRKSIELADRLMFAWKNDSALPFGYLNFTDNSVVLVDGMKTNLAEAGSLVLEFYKLSKNSHNSTYLEMAESSMKAIMDSPSPWPGLHPTFLDPISAKPVEVTWGAGSDSYYEYLNKFSLMTGNQNPRYLKEWELAVDSSIKHLIRAAASTTATCPLSYFSDKLYSEKRIYMSSYDSILNRTSYTMSHLDCFVGGNFMLGGKMLQNQTIVSYGLKLVETCADSYSSSRSSVGSEIFGFVDKITRKVSLANEIDLNQYDKTGFFHLGGYILRPEVIESMFYAYRITGDSKWQELAWKAFLAIKSCCEVSESTGLFSTLRVADRVPTRNFQKSRELLNSETRRGEYGNKIESFWWAETLKYLYLIFSDPWTVSLDEFVFTTEGHPIRIEEAWIEPKPSPKLIQSFSQPVFGVADWVKLGSMVCTILLMYGLWKRLKMLKMKLKISANPNLNMMHFNTVISVPSSVEYEFVPSNEPDDPSLQKSLEKQ</sequence>
<keyword evidence="8 14" id="KW-0326">Glycosidase</keyword>
<dbReference type="Pfam" id="PF01532">
    <property type="entry name" value="Glyco_hydro_47"/>
    <property type="match status" value="1"/>
</dbReference>
<feature type="active site" evidence="11">
    <location>
        <position position="266"/>
    </location>
</feature>
<keyword evidence="15" id="KW-1133">Transmembrane helix</keyword>
<feature type="active site" description="Proton donor" evidence="11">
    <location>
        <position position="135"/>
    </location>
</feature>
<dbReference type="InterPro" id="IPR012341">
    <property type="entry name" value="6hp_glycosidase-like_sf"/>
</dbReference>
<keyword evidence="15" id="KW-0812">Transmembrane</keyword>
<dbReference type="GO" id="GO:0016020">
    <property type="term" value="C:membrane"/>
    <property type="evidence" value="ECO:0007669"/>
    <property type="project" value="InterPro"/>
</dbReference>
<proteinExistence type="inferred from homology"/>
<comment type="catalytic activity">
    <reaction evidence="10">
        <text>N(4)-(alpha-D-Man-(1-&gt;2)-alpha-D-Man-(1-&gt;2)-alpha-D-Man-(1-&gt;3)-[alpha-D-Man-(1-&gt;2)-alpha-D-Man-(1-&gt;3)-[alpha-D-Man-(1-&gt;2)-alpha-D-Man-(1-&gt;6)]-alpha-D-Man-(1-&gt;6)]-beta-D-Man-(1-&gt;4)-beta-D-GlcNAc-(1-&gt;4)-beta-D-GlcNAc)-L-asparaginyl-[protein] (N-glucan mannose isomer 9A1,2,3B1,2,3) + 4 H2O = N(4)-(alpha-D-Man-(1-&gt;3)-[alpha-D-Man-(1-&gt;3)-[alpha-D-Man-(1-&gt;6)]-alpha-D-Man-(1-&gt;6)]-beta-D-Man-(1-&gt;4)-beta-D-GlcNAc-(1-&gt;4)-beta-D-GlcNAc)-L-asparaginyl-[protein] (N-glucan mannose isomer 5A1,2) + 4 beta-D-mannose</text>
        <dbReference type="Rhea" id="RHEA:56008"/>
        <dbReference type="Rhea" id="RHEA-COMP:14356"/>
        <dbReference type="Rhea" id="RHEA-COMP:14367"/>
        <dbReference type="ChEBI" id="CHEBI:15377"/>
        <dbReference type="ChEBI" id="CHEBI:28563"/>
        <dbReference type="ChEBI" id="CHEBI:59087"/>
        <dbReference type="ChEBI" id="CHEBI:139493"/>
        <dbReference type="EC" id="3.2.1.113"/>
    </reaction>
</comment>
<feature type="chain" id="PRO_5043527223" description="alpha-1,2-Mannosidase" evidence="16">
    <location>
        <begin position="23"/>
        <end position="642"/>
    </location>
</feature>
<feature type="signal peptide" evidence="16">
    <location>
        <begin position="1"/>
        <end position="22"/>
    </location>
</feature>
<evidence type="ECO:0000256" key="1">
    <source>
        <dbReference type="ARBA" id="ARBA00001913"/>
    </source>
</evidence>
<evidence type="ECO:0000256" key="14">
    <source>
        <dbReference type="RuleBase" id="RU361193"/>
    </source>
</evidence>
<dbReference type="GO" id="GO:0036503">
    <property type="term" value="P:ERAD pathway"/>
    <property type="evidence" value="ECO:0007669"/>
    <property type="project" value="UniProtKB-ARBA"/>
</dbReference>
<evidence type="ECO:0000256" key="15">
    <source>
        <dbReference type="SAM" id="Phobius"/>
    </source>
</evidence>
<comment type="caution">
    <text evidence="17">The sequence shown here is derived from an EMBL/GenBank/DDBJ whole genome shotgun (WGS) entry which is preliminary data.</text>
</comment>
<dbReference type="PANTHER" id="PTHR11742">
    <property type="entry name" value="MANNOSYL-OLIGOSACCHARIDE ALPHA-1,2-MANNOSIDASE-RELATED"/>
    <property type="match status" value="1"/>
</dbReference>
<organism evidence="17 18">
    <name type="scientific">Phakopsora pachyrhizi</name>
    <name type="common">Asian soybean rust disease fungus</name>
    <dbReference type="NCBI Taxonomy" id="170000"/>
    <lineage>
        <taxon>Eukaryota</taxon>
        <taxon>Fungi</taxon>
        <taxon>Dikarya</taxon>
        <taxon>Basidiomycota</taxon>
        <taxon>Pucciniomycotina</taxon>
        <taxon>Pucciniomycetes</taxon>
        <taxon>Pucciniales</taxon>
        <taxon>Phakopsoraceae</taxon>
        <taxon>Phakopsora</taxon>
    </lineage>
</organism>
<dbReference type="InterPro" id="IPR036026">
    <property type="entry name" value="Seven-hairpin_glycosidases"/>
</dbReference>
<evidence type="ECO:0000256" key="13">
    <source>
        <dbReference type="PIRSR" id="PIRSR601382-3"/>
    </source>
</evidence>
<dbReference type="GO" id="GO:0005975">
    <property type="term" value="P:carbohydrate metabolic process"/>
    <property type="evidence" value="ECO:0007669"/>
    <property type="project" value="InterPro"/>
</dbReference>
<name>A0AAV0B6A7_PHAPC</name>
<dbReference type="EMBL" id="CALTRL010002884">
    <property type="protein sequence ID" value="CAH7677030.1"/>
    <property type="molecule type" value="Genomic_DNA"/>
</dbReference>
<feature type="active site" description="Proton donor" evidence="11">
    <location>
        <position position="391"/>
    </location>
</feature>
<gene>
    <name evidence="17" type="ORF">PPACK8108_LOCUS12155</name>
</gene>
<feature type="disulfide bond" evidence="13">
    <location>
        <begin position="348"/>
        <end position="377"/>
    </location>
</feature>
<keyword evidence="4 16" id="KW-0732">Signal</keyword>
<evidence type="ECO:0000256" key="7">
    <source>
        <dbReference type="ARBA" id="ARBA00023180"/>
    </source>
</evidence>
<comment type="similarity">
    <text evidence="3 14">Belongs to the glycosyl hydrolase 47 family.</text>
</comment>
<protein>
    <recommendedName>
        <fullName evidence="14">alpha-1,2-Mannosidase</fullName>
        <ecNumber evidence="14">3.2.1.-</ecNumber>
    </recommendedName>
</protein>
<dbReference type="PRINTS" id="PR00747">
    <property type="entry name" value="GLYHDRLASE47"/>
</dbReference>
<feature type="binding site" evidence="12">
    <location>
        <position position="536"/>
    </location>
    <ligand>
        <name>Ca(2+)</name>
        <dbReference type="ChEBI" id="CHEBI:29108"/>
    </ligand>
</feature>
<dbReference type="Proteomes" id="UP001153365">
    <property type="component" value="Unassembled WGS sequence"/>
</dbReference>
<dbReference type="GO" id="GO:0004571">
    <property type="term" value="F:mannosyl-oligosaccharide 1,2-alpha-mannosidase activity"/>
    <property type="evidence" value="ECO:0007669"/>
    <property type="project" value="UniProtKB-EC"/>
</dbReference>
<comment type="cofactor">
    <cofactor evidence="1 12">
        <name>Ca(2+)</name>
        <dbReference type="ChEBI" id="CHEBI:29108"/>
    </cofactor>
</comment>
<keyword evidence="6 13" id="KW-1015">Disulfide bond</keyword>
<dbReference type="GO" id="GO:0005783">
    <property type="term" value="C:endoplasmic reticulum"/>
    <property type="evidence" value="ECO:0007669"/>
    <property type="project" value="TreeGrafter"/>
</dbReference>
<evidence type="ECO:0000256" key="4">
    <source>
        <dbReference type="ARBA" id="ARBA00022729"/>
    </source>
</evidence>
<dbReference type="EC" id="3.2.1.-" evidence="14"/>
<keyword evidence="12" id="KW-0479">Metal-binding</keyword>
<feature type="transmembrane region" description="Helical" evidence="15">
    <location>
        <begin position="570"/>
        <end position="587"/>
    </location>
</feature>
<dbReference type="AlphaFoldDB" id="A0AAV0B6A7"/>
<evidence type="ECO:0000256" key="8">
    <source>
        <dbReference type="ARBA" id="ARBA00023295"/>
    </source>
</evidence>
<dbReference type="PANTHER" id="PTHR11742:SF101">
    <property type="entry name" value="MANNOSYL-OLIGOSACCHARIDE ALPHA-1,2-MANNOSIDASE 1B"/>
    <property type="match status" value="1"/>
</dbReference>
<keyword evidence="5 14" id="KW-0378">Hydrolase</keyword>
<keyword evidence="15" id="KW-0472">Membrane</keyword>
<comment type="pathway">
    <text evidence="2">Protein modification; protein glycosylation.</text>
</comment>
<keyword evidence="18" id="KW-1185">Reference proteome</keyword>
<feature type="active site" evidence="11">
    <location>
        <position position="430"/>
    </location>
</feature>
<evidence type="ECO:0000313" key="17">
    <source>
        <dbReference type="EMBL" id="CAH7677030.1"/>
    </source>
</evidence>
<evidence type="ECO:0000256" key="5">
    <source>
        <dbReference type="ARBA" id="ARBA00022801"/>
    </source>
</evidence>
<evidence type="ECO:0000256" key="3">
    <source>
        <dbReference type="ARBA" id="ARBA00007658"/>
    </source>
</evidence>
<evidence type="ECO:0000256" key="10">
    <source>
        <dbReference type="ARBA" id="ARBA00048605"/>
    </source>
</evidence>
<accession>A0AAV0B6A7</accession>
<keyword evidence="7" id="KW-0325">Glycoprotein</keyword>
<evidence type="ECO:0000256" key="16">
    <source>
        <dbReference type="SAM" id="SignalP"/>
    </source>
</evidence>
<evidence type="ECO:0000313" key="18">
    <source>
        <dbReference type="Proteomes" id="UP001153365"/>
    </source>
</evidence>
<evidence type="ECO:0000256" key="11">
    <source>
        <dbReference type="PIRSR" id="PIRSR601382-1"/>
    </source>
</evidence>
<evidence type="ECO:0000256" key="9">
    <source>
        <dbReference type="ARBA" id="ARBA00047669"/>
    </source>
</evidence>
<dbReference type="SUPFAM" id="SSF48225">
    <property type="entry name" value="Seven-hairpin glycosidases"/>
    <property type="match status" value="1"/>
</dbReference>
<evidence type="ECO:0000256" key="6">
    <source>
        <dbReference type="ARBA" id="ARBA00023157"/>
    </source>
</evidence>
<dbReference type="InterPro" id="IPR050749">
    <property type="entry name" value="Glycosyl_Hydrolase_47"/>
</dbReference>
<evidence type="ECO:0000256" key="12">
    <source>
        <dbReference type="PIRSR" id="PIRSR601382-2"/>
    </source>
</evidence>
<dbReference type="InterPro" id="IPR001382">
    <property type="entry name" value="Glyco_hydro_47"/>
</dbReference>
<comment type="catalytic activity">
    <reaction evidence="9">
        <text>N(4)-(alpha-D-Man-(1-&gt;2)-alpha-D-Man-(1-&gt;2)-alpha-D-Man-(1-&gt;3)-[alpha-D-Man-(1-&gt;3)-[alpha-D-Man-(1-&gt;2)-alpha-D-Man-(1-&gt;6)]-alpha-D-Man-(1-&gt;6)]-beta-D-Man-(1-&gt;4)-beta-D-GlcNAc-(1-&gt;4)-beta-D-GlcNAc)-L-asparaginyl-[protein] (N-glucan mannose isomer 8A1,2,3B1,3) + 3 H2O = N(4)-(alpha-D-Man-(1-&gt;3)-[alpha-D-Man-(1-&gt;3)-[alpha-D-Man-(1-&gt;6)]-alpha-D-Man-(1-&gt;6)]-beta-D-Man-(1-&gt;4)-beta-D-GlcNAc-(1-&gt;4)-beta-D-GlcNAc)-L-asparaginyl-[protein] (N-glucan mannose isomer 5A1,2) + 3 beta-D-mannose</text>
        <dbReference type="Rhea" id="RHEA:56028"/>
        <dbReference type="Rhea" id="RHEA-COMP:14358"/>
        <dbReference type="Rhea" id="RHEA-COMP:14367"/>
        <dbReference type="ChEBI" id="CHEBI:15377"/>
        <dbReference type="ChEBI" id="CHEBI:28563"/>
        <dbReference type="ChEBI" id="CHEBI:59087"/>
        <dbReference type="ChEBI" id="CHEBI:60628"/>
        <dbReference type="EC" id="3.2.1.113"/>
    </reaction>
</comment>
<evidence type="ECO:0000256" key="2">
    <source>
        <dbReference type="ARBA" id="ARBA00004922"/>
    </source>
</evidence>